<protein>
    <recommendedName>
        <fullName evidence="3">Mitochondrial ribosomal protein S28</fullName>
    </recommendedName>
</protein>
<sequence length="194" mass="21672">MAHMAALRCVLRGRRVPTISCSCRYDSSVSGERSSDVKAEGSEDAMGKKKGGFAEAFLKFQDMVTRETVPEPPQRFSTLLRNSKWIDLGDPEGRIVIGRIFHIIEDDLYIDFGGKFHCVCRRPAKNSGGYIRGARVRLRLNDMEMSSRFLGAEKDLTLLEADATLLGLHRTGEKKPKPQVTADRMEATKPEAQP</sequence>
<dbReference type="EMBL" id="JO844344">
    <property type="protein sequence ID" value="AEO35961.1"/>
    <property type="molecule type" value="mRNA"/>
</dbReference>
<organism evidence="2">
    <name type="scientific">Amblyomma maculatum</name>
    <name type="common">Gulf Coast tick</name>
    <dbReference type="NCBI Taxonomy" id="34609"/>
    <lineage>
        <taxon>Eukaryota</taxon>
        <taxon>Metazoa</taxon>
        <taxon>Ecdysozoa</taxon>
        <taxon>Arthropoda</taxon>
        <taxon>Chelicerata</taxon>
        <taxon>Arachnida</taxon>
        <taxon>Acari</taxon>
        <taxon>Parasitiformes</taxon>
        <taxon>Ixodida</taxon>
        <taxon>Ixodoidea</taxon>
        <taxon>Ixodidae</taxon>
        <taxon>Amblyomminae</taxon>
        <taxon>Amblyomma</taxon>
    </lineage>
</organism>
<evidence type="ECO:0008006" key="3">
    <source>
        <dbReference type="Google" id="ProtNLM"/>
    </source>
</evidence>
<feature type="region of interest" description="Disordered" evidence="1">
    <location>
        <begin position="170"/>
        <end position="194"/>
    </location>
</feature>
<dbReference type="AlphaFoldDB" id="G3MR43"/>
<accession>G3MR43</accession>
<dbReference type="Pfam" id="PF10246">
    <property type="entry name" value="MRP-S35"/>
    <property type="match status" value="1"/>
</dbReference>
<dbReference type="PANTHER" id="PTHR13447">
    <property type="entry name" value="MITOCHONDRIAL 28S RIBOSOMAL PROTEIN S28"/>
    <property type="match status" value="1"/>
</dbReference>
<dbReference type="GO" id="GO:0005763">
    <property type="term" value="C:mitochondrial small ribosomal subunit"/>
    <property type="evidence" value="ECO:0007669"/>
    <property type="project" value="TreeGrafter"/>
</dbReference>
<feature type="compositionally biased region" description="Basic and acidic residues" evidence="1">
    <location>
        <begin position="183"/>
        <end position="194"/>
    </location>
</feature>
<feature type="region of interest" description="Disordered" evidence="1">
    <location>
        <begin position="28"/>
        <end position="47"/>
    </location>
</feature>
<proteinExistence type="evidence at transcript level"/>
<name>G3MR43_AMBMU</name>
<dbReference type="InterPro" id="IPR019375">
    <property type="entry name" value="Ribosomal_bS1m"/>
</dbReference>
<feature type="compositionally biased region" description="Basic and acidic residues" evidence="1">
    <location>
        <begin position="33"/>
        <end position="47"/>
    </location>
</feature>
<dbReference type="PANTHER" id="PTHR13447:SF2">
    <property type="entry name" value="SMALL RIBOSOMAL SUBUNIT PROTEIN BS1M"/>
    <property type="match status" value="1"/>
</dbReference>
<evidence type="ECO:0000313" key="2">
    <source>
        <dbReference type="EMBL" id="AEO35961.1"/>
    </source>
</evidence>
<evidence type="ECO:0000256" key="1">
    <source>
        <dbReference type="SAM" id="MobiDB-lite"/>
    </source>
</evidence>
<reference evidence="2" key="1">
    <citation type="journal article" date="2011" name="PLoS ONE">
        <title>A deep insight into the sialotranscriptome of the gulf coast tick, Amblyomma maculatum.</title>
        <authorList>
            <person name="Karim S."/>
            <person name="Singh P."/>
            <person name="Ribeiro J.M."/>
        </authorList>
    </citation>
    <scope>NUCLEOTIDE SEQUENCE</scope>
    <source>
        <tissue evidence="2">Salivary gland</tissue>
    </source>
</reference>